<name>A0A6G5QNE0_CAMRE</name>
<dbReference type="PANTHER" id="PTHR42755:SF1">
    <property type="entry name" value="3-DEOXY-D-MANNO-OCTULOSONIC ACID TRANSFERASE, MITOCHONDRIAL-RELATED"/>
    <property type="match status" value="1"/>
</dbReference>
<keyword evidence="9" id="KW-0448">Lipopolysaccharide biosynthesis</keyword>
<dbReference type="GO" id="GO:0043842">
    <property type="term" value="F:Kdo transferase activity"/>
    <property type="evidence" value="ECO:0007669"/>
    <property type="project" value="UniProtKB-EC"/>
</dbReference>
<dbReference type="GO" id="GO:0009245">
    <property type="term" value="P:lipid A biosynthetic process"/>
    <property type="evidence" value="ECO:0007669"/>
    <property type="project" value="TreeGrafter"/>
</dbReference>
<feature type="site" description="Transition state stabilizer" evidence="8">
    <location>
        <position position="193"/>
    </location>
</feature>
<feature type="domain" description="3-deoxy-D-manno-octulosonic-acid transferase N-terminal" evidence="10">
    <location>
        <begin position="33"/>
        <end position="194"/>
    </location>
</feature>
<dbReference type="NCBIfam" id="NF004389">
    <property type="entry name" value="PRK05749.1-5"/>
    <property type="match status" value="1"/>
</dbReference>
<dbReference type="KEGG" id="crx:CRECT_1504"/>
<sequence>MIIIYYVLVLAAFALGALPLAILAFKKKYRASIPARFFLFKNPKFDASRVHFHACSFGEVRSIAPLVSRFKDAAAVSVVTKTGFDEAKKITQNTRFLPFEIFLPFWLKPAKITVIFEAELWLGLVFWAKFKGSRVILINARISDRSYKSYLKFGFFYVYLFKFIDKIYAQSDLDKQRLERLGAKNIVVSGNIKSAFLPNPSQIYAKPKERAIVLASTHAGEEGLILRELNLSANDKLILVPRHPERFGEAGEILAKFAAKNGLKFAKFSEAKNFDAQCVLVDAMGELVNIYKFSDVVVLGGSFVPNVGGHNPIEAAQFENVVISGEFIFNQKALYSAVDGIKFAKADEISLLLRQNLPKAKIVAKGDVSEILKDIEENL</sequence>
<evidence type="ECO:0000256" key="4">
    <source>
        <dbReference type="ARBA" id="ARBA00022679"/>
    </source>
</evidence>
<dbReference type="GO" id="GO:0005886">
    <property type="term" value="C:plasma membrane"/>
    <property type="evidence" value="ECO:0007669"/>
    <property type="project" value="UniProtKB-SubCell"/>
</dbReference>
<evidence type="ECO:0000256" key="5">
    <source>
        <dbReference type="ARBA" id="ARBA00031445"/>
    </source>
</evidence>
<dbReference type="InterPro" id="IPR039901">
    <property type="entry name" value="Kdotransferase"/>
</dbReference>
<proteinExistence type="inferred from homology"/>
<reference evidence="11 12" key="1">
    <citation type="submission" date="2016-07" db="EMBL/GenBank/DDBJ databases">
        <title>Comparative genomics of the Campylobacter concisus group.</title>
        <authorList>
            <person name="Miller W.G."/>
            <person name="Yee E."/>
            <person name="Chapman M.H."/>
            <person name="Huynh S."/>
            <person name="Bono J.L."/>
            <person name="On S.L.W."/>
            <person name="StLeger J."/>
            <person name="Foster G."/>
            <person name="Parker C.T."/>
        </authorList>
    </citation>
    <scope>NUCLEOTIDE SEQUENCE [LARGE SCALE GENOMIC DNA]</scope>
    <source>
        <strain evidence="11 12">ATCC 33238</strain>
    </source>
</reference>
<protein>
    <recommendedName>
        <fullName evidence="3 9">3-deoxy-D-manno-octulosonic acid transferase</fullName>
        <shortName evidence="9">Kdo transferase</shortName>
        <ecNumber evidence="2 9">2.4.99.12</ecNumber>
    </recommendedName>
    <alternativeName>
        <fullName evidence="5 9">Lipid IV(A) 3-deoxy-D-manno-octulosonic acid transferase</fullName>
    </alternativeName>
</protein>
<evidence type="ECO:0000256" key="2">
    <source>
        <dbReference type="ARBA" id="ARBA00012621"/>
    </source>
</evidence>
<keyword evidence="9" id="KW-1003">Cell membrane</keyword>
<dbReference type="Gene3D" id="3.40.50.11720">
    <property type="entry name" value="3-Deoxy-D-manno-octulosonic-acid transferase, N-terminal domain"/>
    <property type="match status" value="1"/>
</dbReference>
<feature type="active site" description="Proton acceptor" evidence="7">
    <location>
        <position position="59"/>
    </location>
</feature>
<comment type="subcellular location">
    <subcellularLocation>
        <location evidence="9">Cell membrane</location>
    </subcellularLocation>
</comment>
<evidence type="ECO:0000256" key="8">
    <source>
        <dbReference type="PIRSR" id="PIRSR639901-2"/>
    </source>
</evidence>
<dbReference type="InterPro" id="IPR007507">
    <property type="entry name" value="Glycos_transf_N"/>
</dbReference>
<keyword evidence="9" id="KW-0472">Membrane</keyword>
<evidence type="ECO:0000256" key="3">
    <source>
        <dbReference type="ARBA" id="ARBA00019077"/>
    </source>
</evidence>
<evidence type="ECO:0000313" key="11">
    <source>
        <dbReference type="EMBL" id="QCD47151.1"/>
    </source>
</evidence>
<dbReference type="AlphaFoldDB" id="A0A6G5QNE0"/>
<dbReference type="EC" id="2.4.99.12" evidence="2 9"/>
<dbReference type="PANTHER" id="PTHR42755">
    <property type="entry name" value="3-DEOXY-MANNO-OCTULOSONATE CYTIDYLYLTRANSFERASE"/>
    <property type="match status" value="1"/>
</dbReference>
<dbReference type="RefSeq" id="WP_039888031.1">
    <property type="nucleotide sequence ID" value="NZ_CP012543.1"/>
</dbReference>
<comment type="pathway">
    <text evidence="1 9">Bacterial outer membrane biogenesis; LPS core biosynthesis.</text>
</comment>
<comment type="function">
    <text evidence="9">Involved in lipopolysaccharide (LPS) biosynthesis. Catalyzes the transfer of 3-deoxy-D-manno-octulosonate (Kdo) residue(s) from CMP-Kdo to lipid IV(A), the tetraacyldisaccharide-1,4'-bisphosphate precursor of lipid A.</text>
</comment>
<dbReference type="GO" id="GO:0009244">
    <property type="term" value="P:lipopolysaccharide core region biosynthetic process"/>
    <property type="evidence" value="ECO:0007669"/>
    <property type="project" value="UniProtKB-UniRule"/>
</dbReference>
<comment type="catalytic activity">
    <reaction evidence="6 9">
        <text>lipid IVA (E. coli) + CMP-3-deoxy-beta-D-manno-octulosonate = alpha-Kdo-(2-&gt;6)-lipid IVA (E. coli) + CMP + H(+)</text>
        <dbReference type="Rhea" id="RHEA:28066"/>
        <dbReference type="ChEBI" id="CHEBI:15378"/>
        <dbReference type="ChEBI" id="CHEBI:58603"/>
        <dbReference type="ChEBI" id="CHEBI:60364"/>
        <dbReference type="ChEBI" id="CHEBI:60377"/>
        <dbReference type="ChEBI" id="CHEBI:85987"/>
        <dbReference type="EC" id="2.4.99.12"/>
    </reaction>
</comment>
<dbReference type="Gene3D" id="3.40.50.2000">
    <property type="entry name" value="Glycogen Phosphorylase B"/>
    <property type="match status" value="1"/>
</dbReference>
<dbReference type="SUPFAM" id="SSF53756">
    <property type="entry name" value="UDP-Glycosyltransferase/glycogen phosphorylase"/>
    <property type="match status" value="1"/>
</dbReference>
<organism evidence="11 12">
    <name type="scientific">Campylobacter rectus</name>
    <name type="common">Wolinella recta</name>
    <dbReference type="NCBI Taxonomy" id="203"/>
    <lineage>
        <taxon>Bacteria</taxon>
        <taxon>Pseudomonadati</taxon>
        <taxon>Campylobacterota</taxon>
        <taxon>Epsilonproteobacteria</taxon>
        <taxon>Campylobacterales</taxon>
        <taxon>Campylobacteraceae</taxon>
        <taxon>Campylobacter</taxon>
    </lineage>
</organism>
<evidence type="ECO:0000256" key="6">
    <source>
        <dbReference type="ARBA" id="ARBA00049183"/>
    </source>
</evidence>
<keyword evidence="11" id="KW-0328">Glycosyltransferase</keyword>
<evidence type="ECO:0000313" key="12">
    <source>
        <dbReference type="Proteomes" id="UP000502377"/>
    </source>
</evidence>
<comment type="similarity">
    <text evidence="9">Belongs to the glycosyltransferase group 1 family.</text>
</comment>
<evidence type="ECO:0000256" key="1">
    <source>
        <dbReference type="ARBA" id="ARBA00004713"/>
    </source>
</evidence>
<keyword evidence="4 9" id="KW-0808">Transferase</keyword>
<evidence type="ECO:0000256" key="7">
    <source>
        <dbReference type="PIRSR" id="PIRSR639901-1"/>
    </source>
</evidence>
<gene>
    <name evidence="11" type="primary">kdtA</name>
    <name evidence="11" type="ORF">CRECT_1504</name>
</gene>
<accession>A0A6G5QNE0</accession>
<evidence type="ECO:0000256" key="9">
    <source>
        <dbReference type="RuleBase" id="RU365103"/>
    </source>
</evidence>
<dbReference type="Pfam" id="PF04413">
    <property type="entry name" value="Glycos_transf_N"/>
    <property type="match status" value="1"/>
</dbReference>
<dbReference type="Proteomes" id="UP000502377">
    <property type="component" value="Chromosome"/>
</dbReference>
<feature type="site" description="Transition state stabilizer" evidence="8">
    <location>
        <position position="117"/>
    </location>
</feature>
<dbReference type="InterPro" id="IPR038107">
    <property type="entry name" value="Glycos_transf_N_sf"/>
</dbReference>
<evidence type="ECO:0000259" key="10">
    <source>
        <dbReference type="Pfam" id="PF04413"/>
    </source>
</evidence>
<dbReference type="EMBL" id="CP012543">
    <property type="protein sequence ID" value="QCD47151.1"/>
    <property type="molecule type" value="Genomic_DNA"/>
</dbReference>
<dbReference type="UniPathway" id="UPA00958"/>